<evidence type="ECO:0000256" key="1">
    <source>
        <dbReference type="ARBA" id="ARBA00004496"/>
    </source>
</evidence>
<dbReference type="Gene3D" id="3.40.50.620">
    <property type="entry name" value="HUPs"/>
    <property type="match status" value="1"/>
</dbReference>
<evidence type="ECO:0000256" key="9">
    <source>
        <dbReference type="ARBA" id="ARBA00022741"/>
    </source>
</evidence>
<dbReference type="FunFam" id="2.30.30.280:FF:000001">
    <property type="entry name" value="tRNA-specific 2-thiouridylase MnmA"/>
    <property type="match status" value="1"/>
</dbReference>
<evidence type="ECO:0000313" key="19">
    <source>
        <dbReference type="Proteomes" id="UP000019441"/>
    </source>
</evidence>
<protein>
    <recommendedName>
        <fullName evidence="4 15">tRNA-specific 2-thiouridylase MnmA</fullName>
        <ecNumber evidence="3 15">2.8.1.13</ecNumber>
    </recommendedName>
</protein>
<evidence type="ECO:0000256" key="4">
    <source>
        <dbReference type="ARBA" id="ARBA00013805"/>
    </source>
</evidence>
<dbReference type="NCBIfam" id="NF001138">
    <property type="entry name" value="PRK00143.1"/>
    <property type="match status" value="1"/>
</dbReference>
<feature type="region of interest" description="Interaction with target base in tRNA" evidence="15">
    <location>
        <begin position="196"/>
        <end position="198"/>
    </location>
</feature>
<evidence type="ECO:0000256" key="15">
    <source>
        <dbReference type="HAMAP-Rule" id="MF_00144"/>
    </source>
</evidence>
<dbReference type="InterPro" id="IPR004506">
    <property type="entry name" value="MnmA-like"/>
</dbReference>
<dbReference type="PANTHER" id="PTHR11933:SF5">
    <property type="entry name" value="MITOCHONDRIAL TRNA-SPECIFIC 2-THIOURIDYLASE 1"/>
    <property type="match status" value="1"/>
</dbReference>
<name>A0A806LGQ9_LACPA</name>
<dbReference type="NCBIfam" id="NF040517">
    <property type="entry name" value="Lacto_Palin_RP2"/>
    <property type="match status" value="2"/>
</dbReference>
<evidence type="ECO:0000313" key="18">
    <source>
        <dbReference type="EMBL" id="AHJ33019.1"/>
    </source>
</evidence>
<dbReference type="GO" id="GO:0005524">
    <property type="term" value="F:ATP binding"/>
    <property type="evidence" value="ECO:0007669"/>
    <property type="project" value="UniProtKB-KW"/>
</dbReference>
<feature type="region of interest" description="Interaction with tRNA" evidence="15">
    <location>
        <begin position="248"/>
        <end position="250"/>
    </location>
</feature>
<comment type="catalytic activity">
    <reaction evidence="13 15">
        <text>S-sulfanyl-L-cysteinyl-[protein] + uridine(34) in tRNA + AH2 + ATP = 2-thiouridine(34) in tRNA + L-cysteinyl-[protein] + A + AMP + diphosphate + H(+)</text>
        <dbReference type="Rhea" id="RHEA:47032"/>
        <dbReference type="Rhea" id="RHEA-COMP:10131"/>
        <dbReference type="Rhea" id="RHEA-COMP:11726"/>
        <dbReference type="Rhea" id="RHEA-COMP:11727"/>
        <dbReference type="Rhea" id="RHEA-COMP:11728"/>
        <dbReference type="ChEBI" id="CHEBI:13193"/>
        <dbReference type="ChEBI" id="CHEBI:15378"/>
        <dbReference type="ChEBI" id="CHEBI:17499"/>
        <dbReference type="ChEBI" id="CHEBI:29950"/>
        <dbReference type="ChEBI" id="CHEBI:30616"/>
        <dbReference type="ChEBI" id="CHEBI:33019"/>
        <dbReference type="ChEBI" id="CHEBI:61963"/>
        <dbReference type="ChEBI" id="CHEBI:65315"/>
        <dbReference type="ChEBI" id="CHEBI:87170"/>
        <dbReference type="ChEBI" id="CHEBI:456215"/>
        <dbReference type="EC" id="2.8.1.13"/>
    </reaction>
</comment>
<dbReference type="SUPFAM" id="SSF52402">
    <property type="entry name" value="Adenine nucleotide alpha hydrolases-like"/>
    <property type="match status" value="1"/>
</dbReference>
<dbReference type="GO" id="GO:0103016">
    <property type="term" value="F:tRNA-uridine 2-sulfurtransferase activity"/>
    <property type="evidence" value="ECO:0007669"/>
    <property type="project" value="UniProtKB-EC"/>
</dbReference>
<feature type="region of interest" description="Interaction with tRNA" evidence="15">
    <location>
        <begin position="409"/>
        <end position="410"/>
    </location>
</feature>
<keyword evidence="5 15" id="KW-0963">Cytoplasm</keyword>
<dbReference type="EC" id="2.8.1.13" evidence="3 15"/>
<dbReference type="Pfam" id="PF20258">
    <property type="entry name" value="tRNA_Me_trans_C"/>
    <property type="match status" value="1"/>
</dbReference>
<evidence type="ECO:0000256" key="7">
    <source>
        <dbReference type="ARBA" id="ARBA00022679"/>
    </source>
</evidence>
<dbReference type="FunFam" id="2.40.30.10:FF:000023">
    <property type="entry name" value="tRNA-specific 2-thiouridylase MnmA"/>
    <property type="match status" value="1"/>
</dbReference>
<proteinExistence type="inferred from homology"/>
<dbReference type="Pfam" id="PF20259">
    <property type="entry name" value="tRNA_Me_trans_M"/>
    <property type="match status" value="1"/>
</dbReference>
<feature type="binding site" evidence="15">
    <location>
        <position position="225"/>
    </location>
    <ligand>
        <name>ATP</name>
        <dbReference type="ChEBI" id="CHEBI:30616"/>
    </ligand>
</feature>
<keyword evidence="10 15" id="KW-0067">ATP-binding</keyword>
<dbReference type="InterPro" id="IPR046884">
    <property type="entry name" value="MnmA-like_central"/>
</dbReference>
<dbReference type="FunFam" id="3.40.50.620:FF:000004">
    <property type="entry name" value="tRNA-specific 2-thiouridylase MnmA"/>
    <property type="match status" value="1"/>
</dbReference>
<dbReference type="InterPro" id="IPR014729">
    <property type="entry name" value="Rossmann-like_a/b/a_fold"/>
</dbReference>
<keyword evidence="7 15" id="KW-0808">Transferase</keyword>
<dbReference type="Gene3D" id="2.30.30.280">
    <property type="entry name" value="Adenine nucleotide alpha hydrolases-like domains"/>
    <property type="match status" value="1"/>
</dbReference>
<feature type="active site" description="Nucleophile" evidence="15">
    <location>
        <position position="201"/>
    </location>
</feature>
<keyword evidence="9 15" id="KW-0547">Nucleotide-binding</keyword>
<keyword evidence="6 15" id="KW-0820">tRNA-binding</keyword>
<feature type="domain" description="tRNA-specific 2-thiouridylase MnmA-like central" evidence="17">
    <location>
        <begin position="306"/>
        <end position="373"/>
    </location>
</feature>
<comment type="similarity">
    <text evidence="2 15">Belongs to the MnmA/TRMU family.</text>
</comment>
<dbReference type="NCBIfam" id="TIGR00420">
    <property type="entry name" value="trmU"/>
    <property type="match status" value="1"/>
</dbReference>
<evidence type="ECO:0000256" key="8">
    <source>
        <dbReference type="ARBA" id="ARBA00022694"/>
    </source>
</evidence>
<dbReference type="Pfam" id="PF03054">
    <property type="entry name" value="tRNA_Me_trans"/>
    <property type="match status" value="1"/>
</dbReference>
<keyword evidence="8 15" id="KW-0819">tRNA processing</keyword>
<comment type="subcellular location">
    <subcellularLocation>
        <location evidence="1 15">Cytoplasm</location>
    </subcellularLocation>
</comment>
<evidence type="ECO:0000259" key="16">
    <source>
        <dbReference type="Pfam" id="PF20258"/>
    </source>
</evidence>
<dbReference type="InterPro" id="IPR046885">
    <property type="entry name" value="MnmA-like_C"/>
</dbReference>
<gene>
    <name evidence="15" type="primary">mnmA</name>
    <name evidence="18" type="ORF">AF91_07395</name>
</gene>
<dbReference type="GO" id="GO:0000049">
    <property type="term" value="F:tRNA binding"/>
    <property type="evidence" value="ECO:0007669"/>
    <property type="project" value="UniProtKB-KW"/>
</dbReference>
<dbReference type="AntiFam" id="ANF00267">
    <property type="entry name" value="DNA repeat translations related to WP_015765070.1"/>
</dbReference>
<dbReference type="Gene3D" id="2.40.30.10">
    <property type="entry name" value="Translation factors"/>
    <property type="match status" value="1"/>
</dbReference>
<sequence>MAKPGPSHPRPLTLRFLTGVGHALAETRSQAQKPAHKDLKSKWPKTSHLGLRPLMLRFLTAPAHALSVAISSFTVIMVFTGIRPSNRISPESDEMMVIVLDNSNIRVVVGMSGGVDSSVTALLLKQQGYDVVGVFMKNWDDTDENGVCTATTDYEDVAKVASEIGIPYYSINFEKEYWDRVFQYFLDEYKAGRTPNPDVMCNKEIKFKAFLDYADQLNADYIAMGHYAQVKTDENGIVHMLRGADGNKDQTYFLSQLSQDQLKKSLFPIGHLQKPEVRKIAEAAGLATAKKKDSTGICFIGERNFKQFLSTYLPAQPGKMMTVDGVEMGTHDGLMYYTIGQRQGLGIGGNSDNSEPWFVVGKDLDKNILYVGQGFDNPALMANSLSASNLNWTTGQAPAEGTHMTAKFRYRQRDTGVTLHYHDDGTATVDFDVPVRAITPGQAVVFYDGDECLGGGTIDAAYAHTNELQYV</sequence>
<evidence type="ECO:0000256" key="3">
    <source>
        <dbReference type="ARBA" id="ARBA00011949"/>
    </source>
</evidence>
<feature type="domain" description="tRNA-specific 2-thiouridylase MnmA-like C-terminal" evidence="16">
    <location>
        <begin position="384"/>
        <end position="458"/>
    </location>
</feature>
<comment type="function">
    <text evidence="14 15">Catalyzes the 2-thiolation of uridine at the wobble position (U34) of tRNA, leading to the formation of s(2)U34.</text>
</comment>
<dbReference type="EMBL" id="CP007122">
    <property type="protein sequence ID" value="AHJ33019.1"/>
    <property type="molecule type" value="Genomic_DNA"/>
</dbReference>
<dbReference type="PANTHER" id="PTHR11933">
    <property type="entry name" value="TRNA 5-METHYLAMINOMETHYL-2-THIOURIDYLATE -METHYLTRANSFERASE"/>
    <property type="match status" value="1"/>
</dbReference>
<evidence type="ECO:0000256" key="10">
    <source>
        <dbReference type="ARBA" id="ARBA00022840"/>
    </source>
</evidence>
<feature type="site" description="Interaction with tRNA" evidence="15">
    <location>
        <position position="442"/>
    </location>
</feature>
<evidence type="ECO:0000259" key="17">
    <source>
        <dbReference type="Pfam" id="PF20259"/>
    </source>
</evidence>
<feature type="binding site" evidence="15">
    <location>
        <begin position="110"/>
        <end position="117"/>
    </location>
    <ligand>
        <name>ATP</name>
        <dbReference type="ChEBI" id="CHEBI:30616"/>
    </ligand>
</feature>
<feature type="disulfide bond" description="Alternate" evidence="15">
    <location>
        <begin position="201"/>
        <end position="298"/>
    </location>
</feature>
<dbReference type="KEGG" id="lpq:AF91_07395"/>
<evidence type="ECO:0000256" key="13">
    <source>
        <dbReference type="ARBA" id="ARBA00051542"/>
    </source>
</evidence>
<feature type="binding site" evidence="15">
    <location>
        <position position="136"/>
    </location>
    <ligand>
        <name>ATP</name>
        <dbReference type="ChEBI" id="CHEBI:30616"/>
    </ligand>
</feature>
<dbReference type="Proteomes" id="UP000019441">
    <property type="component" value="Chromosome"/>
</dbReference>
<evidence type="ECO:0000256" key="2">
    <source>
        <dbReference type="ARBA" id="ARBA00006191"/>
    </source>
</evidence>
<keyword evidence="11 15" id="KW-0694">RNA-binding</keyword>
<dbReference type="AlphaFoldDB" id="A0A806LGQ9"/>
<evidence type="ECO:0000256" key="5">
    <source>
        <dbReference type="ARBA" id="ARBA00022490"/>
    </source>
</evidence>
<feature type="active site" description="Cysteine persulfide intermediate" evidence="15">
    <location>
        <position position="298"/>
    </location>
</feature>
<feature type="site" description="Interaction with tRNA" evidence="15">
    <location>
        <position position="226"/>
    </location>
</feature>
<dbReference type="InterPro" id="IPR023382">
    <property type="entry name" value="MnmA-like_central_sf"/>
</dbReference>
<evidence type="ECO:0000256" key="12">
    <source>
        <dbReference type="ARBA" id="ARBA00023157"/>
    </source>
</evidence>
<evidence type="ECO:0000256" key="14">
    <source>
        <dbReference type="ARBA" id="ARBA00056575"/>
    </source>
</evidence>
<reference evidence="18 19" key="1">
    <citation type="journal article" date="2014" name="Genome Announc.">
        <title>Whole Genome Sequence of the Probiotic Strain Lactobacillus paracasei N1115, Isolated from Traditional Chinese Fermented Milk.</title>
        <authorList>
            <person name="Wang S."/>
            <person name="Zhu H."/>
            <person name="He F."/>
            <person name="Luo Y."/>
            <person name="Kang Z."/>
            <person name="Lu C."/>
            <person name="Feng L."/>
            <person name="Lu X."/>
            <person name="Xue Y."/>
            <person name="Wang H."/>
        </authorList>
    </citation>
    <scope>NUCLEOTIDE SEQUENCE [LARGE SCALE GENOMIC DNA]</scope>
    <source>
        <strain evidence="18 19">N1115</strain>
    </source>
</reference>
<evidence type="ECO:0000256" key="11">
    <source>
        <dbReference type="ARBA" id="ARBA00022884"/>
    </source>
</evidence>
<dbReference type="GO" id="GO:0002143">
    <property type="term" value="P:tRNA wobble position uridine thiolation"/>
    <property type="evidence" value="ECO:0007669"/>
    <property type="project" value="TreeGrafter"/>
</dbReference>
<accession>A0A806LGQ9</accession>
<dbReference type="HAMAP" id="MF_00144">
    <property type="entry name" value="tRNA_thiouridyl_MnmA"/>
    <property type="match status" value="1"/>
</dbReference>
<dbReference type="CDD" id="cd01998">
    <property type="entry name" value="MnmA_TRMU-like"/>
    <property type="match status" value="1"/>
</dbReference>
<dbReference type="GO" id="GO:0005737">
    <property type="term" value="C:cytoplasm"/>
    <property type="evidence" value="ECO:0007669"/>
    <property type="project" value="UniProtKB-SubCell"/>
</dbReference>
<organism evidence="18 19">
    <name type="scientific">Lacticaseibacillus paracasei N1115</name>
    <dbReference type="NCBI Taxonomy" id="1446494"/>
    <lineage>
        <taxon>Bacteria</taxon>
        <taxon>Bacillati</taxon>
        <taxon>Bacillota</taxon>
        <taxon>Bacilli</taxon>
        <taxon>Lactobacillales</taxon>
        <taxon>Lactobacillaceae</taxon>
        <taxon>Lacticaseibacillus</taxon>
    </lineage>
</organism>
<keyword evidence="12 15" id="KW-1015">Disulfide bond</keyword>
<evidence type="ECO:0000256" key="6">
    <source>
        <dbReference type="ARBA" id="ARBA00022555"/>
    </source>
</evidence>